<protein>
    <submittedName>
        <fullName evidence="3">FHA domain-containing protein</fullName>
    </submittedName>
</protein>
<organism evidence="3">
    <name type="scientific">Echinostoma caproni</name>
    <dbReference type="NCBI Taxonomy" id="27848"/>
    <lineage>
        <taxon>Eukaryota</taxon>
        <taxon>Metazoa</taxon>
        <taxon>Spiralia</taxon>
        <taxon>Lophotrochozoa</taxon>
        <taxon>Platyhelminthes</taxon>
        <taxon>Trematoda</taxon>
        <taxon>Digenea</taxon>
        <taxon>Plagiorchiida</taxon>
        <taxon>Echinostomata</taxon>
        <taxon>Echinostomatoidea</taxon>
        <taxon>Echinostomatidae</taxon>
        <taxon>Echinostoma</taxon>
    </lineage>
</organism>
<keyword evidence="2" id="KW-1185">Reference proteome</keyword>
<dbReference type="Proteomes" id="UP000272942">
    <property type="component" value="Unassembled WGS sequence"/>
</dbReference>
<proteinExistence type="predicted"/>
<accession>A0A183A335</accession>
<evidence type="ECO:0000313" key="1">
    <source>
        <dbReference type="EMBL" id="VDP37612.1"/>
    </source>
</evidence>
<name>A0A183A335_9TREM</name>
<sequence length="142" mass="16075">MKDVTSVAATTHIFLIYSQVIEQCRSNRVYLATFRRYDSVQSNLTRRQITLIHDRAQSILDLLDDPRLLSEEQNRLHQAIGGQLDGKFFKNTPQILLYPDVSKSHILLLSGLIEMVLGDCSQSLLVLHPNALGLKVKIVFVS</sequence>
<reference evidence="1 2" key="2">
    <citation type="submission" date="2018-11" db="EMBL/GenBank/DDBJ databases">
        <authorList>
            <consortium name="Pathogen Informatics"/>
        </authorList>
    </citation>
    <scope>NUCLEOTIDE SEQUENCE [LARGE SCALE GENOMIC DNA]</scope>
    <source>
        <strain evidence="1 2">Egypt</strain>
    </source>
</reference>
<dbReference type="EMBL" id="UZAN01008144">
    <property type="protein sequence ID" value="VDP37612.1"/>
    <property type="molecule type" value="Genomic_DNA"/>
</dbReference>
<dbReference type="AlphaFoldDB" id="A0A183A335"/>
<dbReference type="OrthoDB" id="4033880at2759"/>
<gene>
    <name evidence="1" type="ORF">ECPE_LOCUS1370</name>
</gene>
<evidence type="ECO:0000313" key="2">
    <source>
        <dbReference type="Proteomes" id="UP000272942"/>
    </source>
</evidence>
<evidence type="ECO:0000313" key="3">
    <source>
        <dbReference type="WBParaSite" id="ECPE_0000137001-mRNA-1"/>
    </source>
</evidence>
<dbReference type="WBParaSite" id="ECPE_0000137001-mRNA-1">
    <property type="protein sequence ID" value="ECPE_0000137001-mRNA-1"/>
    <property type="gene ID" value="ECPE_0000137001"/>
</dbReference>
<reference evidence="3" key="1">
    <citation type="submission" date="2016-06" db="UniProtKB">
        <authorList>
            <consortium name="WormBaseParasite"/>
        </authorList>
    </citation>
    <scope>IDENTIFICATION</scope>
</reference>